<dbReference type="Proteomes" id="UP000735302">
    <property type="component" value="Unassembled WGS sequence"/>
</dbReference>
<proteinExistence type="predicted"/>
<evidence type="ECO:0000313" key="2">
    <source>
        <dbReference type="Proteomes" id="UP000735302"/>
    </source>
</evidence>
<sequence>MAPGYSPMMPTVCNEYTMPRFLHSSQILNQIYHPRMTPHKHQPQIQPLCPQPNTAAPFDRSRTSRIILLDTSSPNLTSQTLSSICDALENVLCLGANMAGLSRIPLFGMYLLSSYPEIILPLTCTKGNFARLHSAINDIRNFLRESRVQQHLADIKPCIAQGVSEACGQFRRYSHSITQ</sequence>
<comment type="caution">
    <text evidence="1">The sequence shown here is derived from an EMBL/GenBank/DDBJ whole genome shotgun (WGS) entry which is preliminary data.</text>
</comment>
<dbReference type="AlphaFoldDB" id="A0AAV4AIR5"/>
<reference evidence="1 2" key="1">
    <citation type="journal article" date="2021" name="Elife">
        <title>Chloroplast acquisition without the gene transfer in kleptoplastic sea slugs, Plakobranchus ocellatus.</title>
        <authorList>
            <person name="Maeda T."/>
            <person name="Takahashi S."/>
            <person name="Yoshida T."/>
            <person name="Shimamura S."/>
            <person name="Takaki Y."/>
            <person name="Nagai Y."/>
            <person name="Toyoda A."/>
            <person name="Suzuki Y."/>
            <person name="Arimoto A."/>
            <person name="Ishii H."/>
            <person name="Satoh N."/>
            <person name="Nishiyama T."/>
            <person name="Hasebe M."/>
            <person name="Maruyama T."/>
            <person name="Minagawa J."/>
            <person name="Obokata J."/>
            <person name="Shigenobu S."/>
        </authorList>
    </citation>
    <scope>NUCLEOTIDE SEQUENCE [LARGE SCALE GENOMIC DNA]</scope>
</reference>
<dbReference type="GO" id="GO:0007127">
    <property type="term" value="P:meiosis I"/>
    <property type="evidence" value="ECO:0007669"/>
    <property type="project" value="InterPro"/>
</dbReference>
<dbReference type="EMBL" id="BLXT01003782">
    <property type="protein sequence ID" value="GFO06678.1"/>
    <property type="molecule type" value="Genomic_DNA"/>
</dbReference>
<keyword evidence="2" id="KW-1185">Reference proteome</keyword>
<dbReference type="GO" id="GO:0051308">
    <property type="term" value="P:male meiosis chromosome separation"/>
    <property type="evidence" value="ECO:0007669"/>
    <property type="project" value="TreeGrafter"/>
</dbReference>
<feature type="non-terminal residue" evidence="1">
    <location>
        <position position="179"/>
    </location>
</feature>
<dbReference type="InterPro" id="IPR033587">
    <property type="entry name" value="M1AP"/>
</dbReference>
<gene>
    <name evidence="1" type="ORF">PoB_003318300</name>
</gene>
<dbReference type="PANTHER" id="PTHR28642:SF1">
    <property type="entry name" value="MEIOSIS 1 ARREST PROTEIN"/>
    <property type="match status" value="1"/>
</dbReference>
<evidence type="ECO:0000313" key="1">
    <source>
        <dbReference type="EMBL" id="GFO06678.1"/>
    </source>
</evidence>
<name>A0AAV4AIR5_9GAST</name>
<protein>
    <submittedName>
        <fullName evidence="1">Meiosis 1 arrest protein-like</fullName>
    </submittedName>
</protein>
<organism evidence="1 2">
    <name type="scientific">Plakobranchus ocellatus</name>
    <dbReference type="NCBI Taxonomy" id="259542"/>
    <lineage>
        <taxon>Eukaryota</taxon>
        <taxon>Metazoa</taxon>
        <taxon>Spiralia</taxon>
        <taxon>Lophotrochozoa</taxon>
        <taxon>Mollusca</taxon>
        <taxon>Gastropoda</taxon>
        <taxon>Heterobranchia</taxon>
        <taxon>Euthyneura</taxon>
        <taxon>Panpulmonata</taxon>
        <taxon>Sacoglossa</taxon>
        <taxon>Placobranchoidea</taxon>
        <taxon>Plakobranchidae</taxon>
        <taxon>Plakobranchus</taxon>
    </lineage>
</organism>
<dbReference type="PANTHER" id="PTHR28642">
    <property type="entry name" value="MEIOSIS 1 ARREST PROTEIN"/>
    <property type="match status" value="1"/>
</dbReference>
<accession>A0AAV4AIR5</accession>
<dbReference type="GO" id="GO:0007283">
    <property type="term" value="P:spermatogenesis"/>
    <property type="evidence" value="ECO:0007669"/>
    <property type="project" value="InterPro"/>
</dbReference>